<organism evidence="1 2">
    <name type="scientific">Symbiodinium microadriaticum</name>
    <name type="common">Dinoflagellate</name>
    <name type="synonym">Zooxanthella microadriatica</name>
    <dbReference type="NCBI Taxonomy" id="2951"/>
    <lineage>
        <taxon>Eukaryota</taxon>
        <taxon>Sar</taxon>
        <taxon>Alveolata</taxon>
        <taxon>Dinophyceae</taxon>
        <taxon>Suessiales</taxon>
        <taxon>Symbiodiniaceae</taxon>
        <taxon>Symbiodinium</taxon>
    </lineage>
</organism>
<proteinExistence type="predicted"/>
<comment type="caution">
    <text evidence="1">The sequence shown here is derived from an EMBL/GenBank/DDBJ whole genome shotgun (WGS) entry which is preliminary data.</text>
</comment>
<dbReference type="AlphaFoldDB" id="A0A1Q9F3V0"/>
<reference evidence="1 2" key="1">
    <citation type="submission" date="2016-02" db="EMBL/GenBank/DDBJ databases">
        <title>Genome analysis of coral dinoflagellate symbionts highlights evolutionary adaptations to a symbiotic lifestyle.</title>
        <authorList>
            <person name="Aranda M."/>
            <person name="Li Y."/>
            <person name="Liew Y.J."/>
            <person name="Baumgarten S."/>
            <person name="Simakov O."/>
            <person name="Wilson M."/>
            <person name="Piel J."/>
            <person name="Ashoor H."/>
            <person name="Bougouffa S."/>
            <person name="Bajic V.B."/>
            <person name="Ryu T."/>
            <person name="Ravasi T."/>
            <person name="Bayer T."/>
            <person name="Micklem G."/>
            <person name="Kim H."/>
            <person name="Bhak J."/>
            <person name="Lajeunesse T.C."/>
            <person name="Voolstra C.R."/>
        </authorList>
    </citation>
    <scope>NUCLEOTIDE SEQUENCE [LARGE SCALE GENOMIC DNA]</scope>
    <source>
        <strain evidence="1 2">CCMP2467</strain>
    </source>
</reference>
<dbReference type="Proteomes" id="UP000186817">
    <property type="component" value="Unassembled WGS sequence"/>
</dbReference>
<keyword evidence="2" id="KW-1185">Reference proteome</keyword>
<evidence type="ECO:0000313" key="2">
    <source>
        <dbReference type="Proteomes" id="UP000186817"/>
    </source>
</evidence>
<name>A0A1Q9F3V0_SYMMI</name>
<dbReference type="EMBL" id="LSRX01000016">
    <property type="protein sequence ID" value="OLQ14363.1"/>
    <property type="molecule type" value="Genomic_DNA"/>
</dbReference>
<accession>A0A1Q9F3V0</accession>
<sequence>MVKWDSGRCKMAAFVEWIGISPELVQAEVARQLERRFSEFHEKLGQEKRRTGEAVKEARRCREDCWMLRRWEWLSLALYLKYLHIRDYVNEKGLAPEFTQKLPQAIPHWSPRYDAVLRAAKTEEEWNAARDVSVQLAGGGLYAADKVEDVWKEVIQWAALSGKIGTIVARDCPTTPLDQDSRDYLDEMGLSDVYVDKFVGDRCVCLAKLNSDATWKLHLHVSRNHQPFRRDCSICERNGAAWHQHRSTAHPMAYGLSVDVGGPLKGYGRSPGGKFFKYSVNGAMRILKIEDADGHGDVRGYPIPPPPDDD</sequence>
<protein>
    <submittedName>
        <fullName evidence="1">Uncharacterized protein</fullName>
    </submittedName>
</protein>
<dbReference type="OrthoDB" id="406343at2759"/>
<gene>
    <name evidence="1" type="ORF">AK812_SmicGene1511</name>
</gene>
<evidence type="ECO:0000313" key="1">
    <source>
        <dbReference type="EMBL" id="OLQ14363.1"/>
    </source>
</evidence>